<evidence type="ECO:0000256" key="1">
    <source>
        <dbReference type="SAM" id="Phobius"/>
    </source>
</evidence>
<keyword evidence="1" id="KW-0472">Membrane</keyword>
<feature type="transmembrane region" description="Helical" evidence="1">
    <location>
        <begin position="123"/>
        <end position="141"/>
    </location>
</feature>
<sequence length="243" mass="28346">MKNLVTSFWLIFCISVLLFSFGLSWQVNKSVNFTYPMWYQVLNIDAHISKYAPQNKYNKQDFVNTNKSQHIDLFEQVVVSINNQGENLDNISYQIKNKSKPLFTQSEVIHLQDVSNLVDTLRLVWLVNLLPLILLSLLYIQKRLYMPSTKLKVKTLIVSVLVIISSFAIFGFKKIFYYLHTAVFPDDHQWFFYYQESLMSTFMKAPDLFAAIGVNLLIVAVIIFSCCYYFINIQSIKNSTLNQ</sequence>
<keyword evidence="1" id="KW-0812">Transmembrane</keyword>
<proteinExistence type="predicted"/>
<reference evidence="3" key="1">
    <citation type="submission" date="2023-09" db="EMBL/GenBank/DDBJ databases">
        <authorList>
            <person name="Li S."/>
            <person name="Li X."/>
            <person name="Zhang C."/>
            <person name="Zhao Z."/>
        </authorList>
    </citation>
    <scope>NUCLEOTIDE SEQUENCE [LARGE SCALE GENOMIC DNA]</scope>
    <source>
        <strain evidence="3">SQ345</strain>
    </source>
</reference>
<keyword evidence="1" id="KW-1133">Transmembrane helix</keyword>
<dbReference type="EMBL" id="CP134146">
    <property type="protein sequence ID" value="WNC67664.1"/>
    <property type="molecule type" value="Genomic_DNA"/>
</dbReference>
<protein>
    <submittedName>
        <fullName evidence="2">DUF1461 domain-containing protein</fullName>
    </submittedName>
</protein>
<keyword evidence="3" id="KW-1185">Reference proteome</keyword>
<gene>
    <name evidence="2" type="ORF">RI845_14200</name>
</gene>
<accession>A0ABY9TFX0</accession>
<dbReference type="Proteomes" id="UP001248581">
    <property type="component" value="Chromosome"/>
</dbReference>
<dbReference type="InterPro" id="IPR010178">
    <property type="entry name" value="Lit"/>
</dbReference>
<feature type="transmembrane region" description="Helical" evidence="1">
    <location>
        <begin position="153"/>
        <end position="172"/>
    </location>
</feature>
<feature type="transmembrane region" description="Helical" evidence="1">
    <location>
        <begin position="208"/>
        <end position="231"/>
    </location>
</feature>
<name>A0ABY9TFX0_9GAMM</name>
<dbReference type="RefSeq" id="WP_348386823.1">
    <property type="nucleotide sequence ID" value="NZ_CP134146.1"/>
</dbReference>
<evidence type="ECO:0000313" key="2">
    <source>
        <dbReference type="EMBL" id="WNC67664.1"/>
    </source>
</evidence>
<organism evidence="2 3">
    <name type="scientific">Thalassotalea nanhaiensis</name>
    <dbReference type="NCBI Taxonomy" id="3065648"/>
    <lineage>
        <taxon>Bacteria</taxon>
        <taxon>Pseudomonadati</taxon>
        <taxon>Pseudomonadota</taxon>
        <taxon>Gammaproteobacteria</taxon>
        <taxon>Alteromonadales</taxon>
        <taxon>Colwelliaceae</taxon>
        <taxon>Thalassotalea</taxon>
    </lineage>
</organism>
<dbReference type="Pfam" id="PF07314">
    <property type="entry name" value="Lit"/>
    <property type="match status" value="1"/>
</dbReference>
<evidence type="ECO:0000313" key="3">
    <source>
        <dbReference type="Proteomes" id="UP001248581"/>
    </source>
</evidence>